<dbReference type="InterPro" id="IPR025582">
    <property type="entry name" value="YARHG_dom"/>
</dbReference>
<reference evidence="3 4" key="1">
    <citation type="submission" date="2016-09" db="EMBL/GenBank/DDBJ databases">
        <authorList>
            <person name="Capua I."/>
            <person name="De Benedictis P."/>
            <person name="Joannis T."/>
            <person name="Lombin L.H."/>
            <person name="Cattoli G."/>
        </authorList>
    </citation>
    <scope>NUCLEOTIDE SEQUENCE [LARGE SCALE GENOMIC DNA]</scope>
    <source>
        <strain evidence="3 4">UB20</strain>
    </source>
</reference>
<feature type="chain" id="PRO_5008922580" description="YARHG domain-containing protein" evidence="1">
    <location>
        <begin position="20"/>
        <end position="376"/>
    </location>
</feature>
<gene>
    <name evidence="3" type="ORF">TFUB20_01636</name>
</gene>
<dbReference type="RefSeq" id="WP_060831177.1">
    <property type="nucleotide sequence ID" value="NZ_FMMM01000057.1"/>
</dbReference>
<keyword evidence="1" id="KW-0732">Signal</keyword>
<proteinExistence type="predicted"/>
<dbReference type="InterPro" id="IPR038434">
    <property type="entry name" value="YARHG_sf"/>
</dbReference>
<dbReference type="EMBL" id="FMMM01000057">
    <property type="protein sequence ID" value="SCQ22202.1"/>
    <property type="molecule type" value="Genomic_DNA"/>
</dbReference>
<dbReference type="OrthoDB" id="1121919at2"/>
<evidence type="ECO:0000256" key="1">
    <source>
        <dbReference type="SAM" id="SignalP"/>
    </source>
</evidence>
<protein>
    <recommendedName>
        <fullName evidence="2">YARHG domain-containing protein</fullName>
    </recommendedName>
</protein>
<feature type="domain" description="YARHG" evidence="2">
    <location>
        <begin position="288"/>
        <end position="370"/>
    </location>
</feature>
<dbReference type="Gene3D" id="1.20.58.1690">
    <property type="match status" value="1"/>
</dbReference>
<dbReference type="Proteomes" id="UP000182057">
    <property type="component" value="Unassembled WGS sequence"/>
</dbReference>
<feature type="signal peptide" evidence="1">
    <location>
        <begin position="1"/>
        <end position="19"/>
    </location>
</feature>
<dbReference type="AlphaFoldDB" id="A0A1D3UPU2"/>
<name>A0A1D3UPU2_TANFO</name>
<dbReference type="Pfam" id="PF13308">
    <property type="entry name" value="YARHG"/>
    <property type="match status" value="1"/>
</dbReference>
<evidence type="ECO:0000313" key="4">
    <source>
        <dbReference type="Proteomes" id="UP000182057"/>
    </source>
</evidence>
<evidence type="ECO:0000259" key="2">
    <source>
        <dbReference type="SMART" id="SM01324"/>
    </source>
</evidence>
<accession>A0A1D3UPU2</accession>
<evidence type="ECO:0000313" key="3">
    <source>
        <dbReference type="EMBL" id="SCQ22202.1"/>
    </source>
</evidence>
<dbReference type="SMART" id="SM01324">
    <property type="entry name" value="YARHG"/>
    <property type="match status" value="1"/>
</dbReference>
<organism evidence="3 4">
    <name type="scientific">Tannerella forsythia</name>
    <name type="common">Bacteroides forsythus</name>
    <dbReference type="NCBI Taxonomy" id="28112"/>
    <lineage>
        <taxon>Bacteria</taxon>
        <taxon>Pseudomonadati</taxon>
        <taxon>Bacteroidota</taxon>
        <taxon>Bacteroidia</taxon>
        <taxon>Bacteroidales</taxon>
        <taxon>Tannerellaceae</taxon>
        <taxon>Tannerella</taxon>
    </lineage>
</organism>
<sequence precursor="true">MIKRSLITPILLTVAGLQADATSPPTSPDFPPACLPTEKTVVFLSEEAPSDRTWTYRTSSQYPAVKQRFREFEGKQWTNGFDFFIAMPADGYINFSGGSLHEGGSSFGLTPEDDHYRLRGGFFVIDEDTPEGDGYIAINGSAGDRVEVRQFGETGVFMTVYNAKDIPTEVLHPTNDLRETIETDIVTYCFAGEYRTEDGRTFTFFPDRKEVKGFAEDGKSQSYTFGNEYETPVNIIILDDGRSFRIEKSDDGLLIRKCTYYSSEDLWTDGNTYATPQRIRYLFEAGNISGDFPFTALQPMTCGQLEHFTRNELRLMRNEIYARHGMRFRSADLQKHFEAKAWYAPTSDDVSKQLSEIERINIEMIRQIEKRHDENR</sequence>